<dbReference type="GO" id="GO:0080120">
    <property type="term" value="P:CAAX-box protein maturation"/>
    <property type="evidence" value="ECO:0007669"/>
    <property type="project" value="UniProtKB-ARBA"/>
</dbReference>
<comment type="caution">
    <text evidence="3">The sequence shown here is derived from an EMBL/GenBank/DDBJ whole genome shotgun (WGS) entry which is preliminary data.</text>
</comment>
<dbReference type="GO" id="GO:0004175">
    <property type="term" value="F:endopeptidase activity"/>
    <property type="evidence" value="ECO:0007669"/>
    <property type="project" value="UniProtKB-ARBA"/>
</dbReference>
<feature type="transmembrane region" description="Helical" evidence="1">
    <location>
        <begin position="696"/>
        <end position="719"/>
    </location>
</feature>
<keyword evidence="1" id="KW-0812">Transmembrane</keyword>
<keyword evidence="1" id="KW-0472">Membrane</keyword>
<name>A0A2W1JH58_9CYAN</name>
<dbReference type="AlphaFoldDB" id="A0A2W1JH58"/>
<feature type="transmembrane region" description="Helical" evidence="1">
    <location>
        <begin position="787"/>
        <end position="805"/>
    </location>
</feature>
<dbReference type="EMBL" id="PQWO01000007">
    <property type="protein sequence ID" value="PZD72923.1"/>
    <property type="molecule type" value="Genomic_DNA"/>
</dbReference>
<reference evidence="3 4" key="1">
    <citation type="journal article" date="2018" name="Sci. Rep.">
        <title>A novel species of the marine cyanobacterium Acaryochloris with a unique pigment content and lifestyle.</title>
        <authorList>
            <person name="Partensky F."/>
            <person name="Six C."/>
            <person name="Ratin M."/>
            <person name="Garczarek L."/>
            <person name="Vaulot D."/>
            <person name="Probert I."/>
            <person name="Calteau A."/>
            <person name="Gourvil P."/>
            <person name="Marie D."/>
            <person name="Grebert T."/>
            <person name="Bouchier C."/>
            <person name="Le Panse S."/>
            <person name="Gachenot M."/>
            <person name="Rodriguez F."/>
            <person name="Garrido J.L."/>
        </authorList>
    </citation>
    <scope>NUCLEOTIDE SEQUENCE [LARGE SCALE GENOMIC DNA]</scope>
    <source>
        <strain evidence="3 4">RCC1774</strain>
    </source>
</reference>
<protein>
    <recommendedName>
        <fullName evidence="2">CAAX prenyl protease 2/Lysostaphin resistance protein A-like domain-containing protein</fullName>
    </recommendedName>
</protein>
<dbReference type="Proteomes" id="UP000248857">
    <property type="component" value="Unassembled WGS sequence"/>
</dbReference>
<sequence length="814" mass="90514">MGRRWFQSFGQFILLVCFALGLALLGQAQEKPPVQISNYAIAQQAPFNQPNHYPLEQTIDPALYQPVGDWVGRLILPSTPQEQDWVWFEVYHSSSEHQELMGQQVRLEWHSTAQPYVQAATRVVDFSAAVAASQRDGNIHPTRLSDRQVGPLQSLAGARPNDDVLVTLDPTVVKGSGDQPTLEIATDPVQVPGRYYTVVKILTPLKAQSRDISPPCLAQESCPQELFEVRHYNPTSQEFDGPQEVIRIPQVMADRNGVYRSTIDQLKDSPAGEEGWYVYGAKDAEGVFVGVAIAPLSLLDLQPDRILTGRPAARRGAWKQAISQKGTAHSVLTTTTAKNAEAALKNWQLGDQALVLHLFGGIGGQKAEAQSVIGTVTGHVAFGTAQVIRDPLTQALRFDIQYQQIYSHNPDGIIAGPMHWSEYTGNLQRGWLGTRPVTDVLVNFPAITEEYDFDGIIISPMQELKQQLQLMAARYRTGDGTGAALVTPAKSCAQDSSQAVYTTIKIINEQIRQSPKIQAWLEANPQHPQTERFQELVALGNRLERELVPLGIVRPDWQQNAEVLAGIQPQRGFTNQDNIVTQILSWRTIIPHVVHDQLTDIFRDSGAQLWFLQTNQVGGWDASIAPLEATELLGQWPVIPRVFSRLIDALTTFPDRWGWLLSGGILLGYALFALWFGWRQGFLKQHSTPVKTKPALAIVVGTFLTPALFEELLFRALIIPHSYEDVWSQTTMLWASISLVLFIIYHPLNALTAYRRGAPTFFQPTFLILAGLLGVACTLTYVLTSSLWPGVLLHWLVVVVWLLRLGGLERLGMQ</sequence>
<accession>A0A2W1JH58</accession>
<keyword evidence="4" id="KW-1185">Reference proteome</keyword>
<feature type="transmembrane region" description="Helical" evidence="1">
    <location>
        <begin position="657"/>
        <end position="676"/>
    </location>
</feature>
<evidence type="ECO:0000313" key="3">
    <source>
        <dbReference type="EMBL" id="PZD72923.1"/>
    </source>
</evidence>
<evidence type="ECO:0000256" key="1">
    <source>
        <dbReference type="SAM" id="Phobius"/>
    </source>
</evidence>
<dbReference type="RefSeq" id="WP_110986465.1">
    <property type="nucleotide sequence ID" value="NZ_CAWNWM010000007.1"/>
</dbReference>
<organism evidence="3 4">
    <name type="scientific">Acaryochloris thomasi RCC1774</name>
    <dbReference type="NCBI Taxonomy" id="1764569"/>
    <lineage>
        <taxon>Bacteria</taxon>
        <taxon>Bacillati</taxon>
        <taxon>Cyanobacteriota</taxon>
        <taxon>Cyanophyceae</taxon>
        <taxon>Acaryochloridales</taxon>
        <taxon>Acaryochloridaceae</taxon>
        <taxon>Acaryochloris</taxon>
        <taxon>Acaryochloris thomasi</taxon>
    </lineage>
</organism>
<gene>
    <name evidence="3" type="ORF">C1752_02763</name>
</gene>
<feature type="transmembrane region" description="Helical" evidence="1">
    <location>
        <begin position="760"/>
        <end position="781"/>
    </location>
</feature>
<dbReference type="Pfam" id="PF02517">
    <property type="entry name" value="Rce1-like"/>
    <property type="match status" value="1"/>
</dbReference>
<dbReference type="OrthoDB" id="5141003at2"/>
<proteinExistence type="predicted"/>
<keyword evidence="1" id="KW-1133">Transmembrane helix</keyword>
<dbReference type="InterPro" id="IPR003675">
    <property type="entry name" value="Rce1/LyrA-like_dom"/>
</dbReference>
<feature type="transmembrane region" description="Helical" evidence="1">
    <location>
        <begin position="731"/>
        <end position="748"/>
    </location>
</feature>
<evidence type="ECO:0000259" key="2">
    <source>
        <dbReference type="Pfam" id="PF02517"/>
    </source>
</evidence>
<evidence type="ECO:0000313" key="4">
    <source>
        <dbReference type="Proteomes" id="UP000248857"/>
    </source>
</evidence>
<feature type="domain" description="CAAX prenyl protease 2/Lysostaphin resistance protein A-like" evidence="2">
    <location>
        <begin position="695"/>
        <end position="798"/>
    </location>
</feature>